<dbReference type="GO" id="GO:0005737">
    <property type="term" value="C:cytoplasm"/>
    <property type="evidence" value="ECO:0007669"/>
    <property type="project" value="UniProtKB-SubCell"/>
</dbReference>
<dbReference type="InterPro" id="IPR014729">
    <property type="entry name" value="Rossmann-like_a/b/a_fold"/>
</dbReference>
<evidence type="ECO:0000256" key="3">
    <source>
        <dbReference type="ARBA" id="ARBA00022679"/>
    </source>
</evidence>
<keyword evidence="7 11" id="KW-0694">RNA-binding</keyword>
<keyword evidence="4 11" id="KW-0819">tRNA processing</keyword>
<evidence type="ECO:0000259" key="12">
    <source>
        <dbReference type="Pfam" id="PF20258"/>
    </source>
</evidence>
<feature type="active site" description="Nucleophile" evidence="11">
    <location>
        <position position="103"/>
    </location>
</feature>
<evidence type="ECO:0000256" key="8">
    <source>
        <dbReference type="ARBA" id="ARBA00023157"/>
    </source>
</evidence>
<dbReference type="InterPro" id="IPR023382">
    <property type="entry name" value="MnmA-like_central_sf"/>
</dbReference>
<evidence type="ECO:0000256" key="4">
    <source>
        <dbReference type="ARBA" id="ARBA00022694"/>
    </source>
</evidence>
<comment type="function">
    <text evidence="10 11">Catalyzes the 2-thiolation of uridine at the wobble position (U34) of tRNA, leading to the formation of s(2)U34.</text>
</comment>
<feature type="region of interest" description="Interaction with tRNA" evidence="11">
    <location>
        <begin position="150"/>
        <end position="152"/>
    </location>
</feature>
<evidence type="ECO:0000259" key="13">
    <source>
        <dbReference type="Pfam" id="PF20259"/>
    </source>
</evidence>
<dbReference type="GO" id="GO:0103016">
    <property type="term" value="F:tRNA-uridine 2-sulfurtransferase activity"/>
    <property type="evidence" value="ECO:0007669"/>
    <property type="project" value="UniProtKB-EC"/>
</dbReference>
<evidence type="ECO:0000256" key="10">
    <source>
        <dbReference type="ARBA" id="ARBA00056575"/>
    </source>
</evidence>
<dbReference type="SUPFAM" id="SSF52402">
    <property type="entry name" value="Adenine nucleotide alpha hydrolases-like"/>
    <property type="match status" value="1"/>
</dbReference>
<keyword evidence="6 11" id="KW-0067">ATP-binding</keyword>
<dbReference type="InterPro" id="IPR046885">
    <property type="entry name" value="MnmA-like_C"/>
</dbReference>
<evidence type="ECO:0000256" key="1">
    <source>
        <dbReference type="ARBA" id="ARBA00022490"/>
    </source>
</evidence>
<keyword evidence="2 11" id="KW-0820">tRNA-binding</keyword>
<keyword evidence="3 11" id="KW-0808">Transferase</keyword>
<comment type="subcellular location">
    <subcellularLocation>
        <location evidence="11">Cytoplasm</location>
    </subcellularLocation>
</comment>
<feature type="region of interest" description="Interaction with tRNA" evidence="11">
    <location>
        <begin position="329"/>
        <end position="330"/>
    </location>
</feature>
<feature type="disulfide bond" description="Alternate" evidence="11">
    <location>
        <begin position="103"/>
        <end position="200"/>
    </location>
</feature>
<name>A0A0H5SDZ7_HERHM</name>
<feature type="binding site" evidence="11">
    <location>
        <begin position="7"/>
        <end position="14"/>
    </location>
    <ligand>
        <name>ATP</name>
        <dbReference type="ChEBI" id="CHEBI:30616"/>
    </ligand>
</feature>
<keyword evidence="15" id="KW-1185">Reference proteome</keyword>
<dbReference type="Pfam" id="PF20259">
    <property type="entry name" value="tRNA_Me_trans_M"/>
    <property type="match status" value="1"/>
</dbReference>
<evidence type="ECO:0000256" key="7">
    <source>
        <dbReference type="ARBA" id="ARBA00022884"/>
    </source>
</evidence>
<comment type="catalytic activity">
    <reaction evidence="9 11">
        <text>S-sulfanyl-L-cysteinyl-[protein] + uridine(34) in tRNA + AH2 + ATP = 2-thiouridine(34) in tRNA + L-cysteinyl-[protein] + A + AMP + diphosphate + H(+)</text>
        <dbReference type="Rhea" id="RHEA:47032"/>
        <dbReference type="Rhea" id="RHEA-COMP:10131"/>
        <dbReference type="Rhea" id="RHEA-COMP:11726"/>
        <dbReference type="Rhea" id="RHEA-COMP:11727"/>
        <dbReference type="Rhea" id="RHEA-COMP:11728"/>
        <dbReference type="ChEBI" id="CHEBI:13193"/>
        <dbReference type="ChEBI" id="CHEBI:15378"/>
        <dbReference type="ChEBI" id="CHEBI:17499"/>
        <dbReference type="ChEBI" id="CHEBI:29950"/>
        <dbReference type="ChEBI" id="CHEBI:30616"/>
        <dbReference type="ChEBI" id="CHEBI:33019"/>
        <dbReference type="ChEBI" id="CHEBI:61963"/>
        <dbReference type="ChEBI" id="CHEBI:65315"/>
        <dbReference type="ChEBI" id="CHEBI:87170"/>
        <dbReference type="ChEBI" id="CHEBI:456215"/>
        <dbReference type="EC" id="2.8.1.13"/>
    </reaction>
</comment>
<evidence type="ECO:0000256" key="6">
    <source>
        <dbReference type="ARBA" id="ARBA00022840"/>
    </source>
</evidence>
<evidence type="ECO:0000313" key="15">
    <source>
        <dbReference type="Proteomes" id="UP000236497"/>
    </source>
</evidence>
<sequence length="382" mass="42626">MQKVVVGMSGGVDSSVAAYLLKKQGYDVIGVTMQIWQDEDVCTISESGGCCGLSAVEDARRVASVLNIPHYVMNFRKEFKEAVIDYFVSEYVMARTPNPCIACNRFVKWEALLTRSLSIGADYIATGHYATIEKLKNGRFAVKKSVTAAKDQTYALYNLTQFQLEHTLMPVGAYTKDEIRAIAAELNLPVANKPDSQEICFVANNDYAQFIKEYLDDEENRKIIEEKRRQYLSEMDKAGYGFTPGNFVDTKGNILGQHKGLAHYTIGQRKGLNLALGRPVFVMELRPETNEVVIGDAGDVFTDRFYVNNLNFMAIEDLEDEMVVTAKIRYSHQGAKCTIKRTGKDEVLCIFEEPQRAVTPGQAAVFYDGDYVVGGGTILGKR</sequence>
<dbReference type="PANTHER" id="PTHR11933:SF5">
    <property type="entry name" value="MITOCHONDRIAL TRNA-SPECIFIC 2-THIOURIDYLASE 1"/>
    <property type="match status" value="1"/>
</dbReference>
<evidence type="ECO:0000256" key="5">
    <source>
        <dbReference type="ARBA" id="ARBA00022741"/>
    </source>
</evidence>
<keyword evidence="5 11" id="KW-0547">Nucleotide-binding</keyword>
<dbReference type="CDD" id="cd01998">
    <property type="entry name" value="MnmA_TRMU-like"/>
    <property type="match status" value="1"/>
</dbReference>
<dbReference type="InterPro" id="IPR046884">
    <property type="entry name" value="MnmA-like_central"/>
</dbReference>
<evidence type="ECO:0000256" key="11">
    <source>
        <dbReference type="HAMAP-Rule" id="MF_00144"/>
    </source>
</evidence>
<reference evidence="14 15" key="1">
    <citation type="submission" date="2015-06" db="EMBL/GenBank/DDBJ databases">
        <authorList>
            <person name="Wibberg Daniel"/>
        </authorList>
    </citation>
    <scope>NUCLEOTIDE SEQUENCE [LARGE SCALE GENOMIC DNA]</scope>
    <source>
        <strain evidence="14 15">T3/55T</strain>
    </source>
</reference>
<evidence type="ECO:0000256" key="9">
    <source>
        <dbReference type="ARBA" id="ARBA00051542"/>
    </source>
</evidence>
<feature type="domain" description="tRNA-specific 2-thiouridylase MnmA-like C-terminal" evidence="12">
    <location>
        <begin position="303"/>
        <end position="378"/>
    </location>
</feature>
<dbReference type="Pfam" id="PF20258">
    <property type="entry name" value="tRNA_Me_trans_C"/>
    <property type="match status" value="1"/>
</dbReference>
<dbReference type="Gene3D" id="2.30.30.280">
    <property type="entry name" value="Adenine nucleotide alpha hydrolases-like domains"/>
    <property type="match status" value="1"/>
</dbReference>
<dbReference type="GO" id="GO:0002143">
    <property type="term" value="P:tRNA wobble position uridine thiolation"/>
    <property type="evidence" value="ECO:0007669"/>
    <property type="project" value="TreeGrafter"/>
</dbReference>
<dbReference type="FunFam" id="3.40.50.620:FF:000115">
    <property type="entry name" value="tRNA-specific 2-thiouridylase MnmA"/>
    <property type="match status" value="1"/>
</dbReference>
<dbReference type="OrthoDB" id="9800696at2"/>
<dbReference type="Gene3D" id="2.40.30.10">
    <property type="entry name" value="Translation factors"/>
    <property type="match status" value="1"/>
</dbReference>
<evidence type="ECO:0000313" key="14">
    <source>
        <dbReference type="EMBL" id="CRZ33642.1"/>
    </source>
</evidence>
<evidence type="ECO:0000256" key="2">
    <source>
        <dbReference type="ARBA" id="ARBA00022555"/>
    </source>
</evidence>
<organism evidence="14 15">
    <name type="scientific">Herbinix hemicellulosilytica</name>
    <dbReference type="NCBI Taxonomy" id="1564487"/>
    <lineage>
        <taxon>Bacteria</taxon>
        <taxon>Bacillati</taxon>
        <taxon>Bacillota</taxon>
        <taxon>Clostridia</taxon>
        <taxon>Lachnospirales</taxon>
        <taxon>Lachnospiraceae</taxon>
        <taxon>Herbinix</taxon>
    </lineage>
</organism>
<dbReference type="GO" id="GO:0000049">
    <property type="term" value="F:tRNA binding"/>
    <property type="evidence" value="ECO:0007669"/>
    <property type="project" value="UniProtKB-KW"/>
</dbReference>
<dbReference type="RefSeq" id="WP_103201810.1">
    <property type="nucleotide sequence ID" value="NZ_CVTD020000008.1"/>
</dbReference>
<dbReference type="GO" id="GO:0005524">
    <property type="term" value="F:ATP binding"/>
    <property type="evidence" value="ECO:0007669"/>
    <property type="project" value="UniProtKB-KW"/>
</dbReference>
<feature type="binding site" evidence="11">
    <location>
        <position position="127"/>
    </location>
    <ligand>
        <name>ATP</name>
        <dbReference type="ChEBI" id="CHEBI:30616"/>
    </ligand>
</feature>
<feature type="binding site" evidence="11">
    <location>
        <position position="33"/>
    </location>
    <ligand>
        <name>ATP</name>
        <dbReference type="ChEBI" id="CHEBI:30616"/>
    </ligand>
</feature>
<dbReference type="InterPro" id="IPR004506">
    <property type="entry name" value="MnmA-like"/>
</dbReference>
<accession>A0A0H5SDZ7</accession>
<keyword evidence="1 11" id="KW-0963">Cytoplasm</keyword>
<keyword evidence="8 11" id="KW-1015">Disulfide bond</keyword>
<dbReference type="AlphaFoldDB" id="A0A0H5SDZ7"/>
<comment type="similarity">
    <text evidence="11">Belongs to the MnmA/TRMU family.</text>
</comment>
<dbReference type="HAMAP" id="MF_00144">
    <property type="entry name" value="tRNA_thiouridyl_MnmA"/>
    <property type="match status" value="1"/>
</dbReference>
<dbReference type="EC" id="2.8.1.13" evidence="11"/>
<feature type="domain" description="tRNA-specific 2-thiouridylase MnmA-like central" evidence="13">
    <location>
        <begin position="242"/>
        <end position="296"/>
    </location>
</feature>
<feature type="site" description="Interaction with tRNA" evidence="11">
    <location>
        <position position="362"/>
    </location>
</feature>
<gene>
    <name evidence="11" type="primary">mnmA</name>
    <name evidence="14" type="ORF">HHT355_0437</name>
</gene>
<dbReference type="FunFam" id="2.30.30.280:FF:000001">
    <property type="entry name" value="tRNA-specific 2-thiouridylase MnmA"/>
    <property type="match status" value="1"/>
</dbReference>
<feature type="site" description="Interaction with tRNA" evidence="11">
    <location>
        <position position="128"/>
    </location>
</feature>
<dbReference type="NCBIfam" id="TIGR00420">
    <property type="entry name" value="trmU"/>
    <property type="match status" value="1"/>
</dbReference>
<dbReference type="EMBL" id="CVTD020000008">
    <property type="protein sequence ID" value="CRZ33642.1"/>
    <property type="molecule type" value="Genomic_DNA"/>
</dbReference>
<feature type="active site" description="Cysteine persulfide intermediate" evidence="11">
    <location>
        <position position="200"/>
    </location>
</feature>
<comment type="caution">
    <text evidence="11">Lacks conserved residue(s) required for the propagation of feature annotation.</text>
</comment>
<dbReference type="Pfam" id="PF03054">
    <property type="entry name" value="tRNA_Me_trans"/>
    <property type="match status" value="1"/>
</dbReference>
<dbReference type="PANTHER" id="PTHR11933">
    <property type="entry name" value="TRNA 5-METHYLAMINOMETHYL-2-THIOURIDYLATE -METHYLTRANSFERASE"/>
    <property type="match status" value="1"/>
</dbReference>
<dbReference type="Proteomes" id="UP000236497">
    <property type="component" value="Unassembled WGS sequence"/>
</dbReference>
<proteinExistence type="inferred from homology"/>
<dbReference type="NCBIfam" id="NF001138">
    <property type="entry name" value="PRK00143.1"/>
    <property type="match status" value="1"/>
</dbReference>
<protein>
    <recommendedName>
        <fullName evidence="11">tRNA-specific 2-thiouridylase MnmA</fullName>
        <ecNumber evidence="11">2.8.1.13</ecNumber>
    </recommendedName>
</protein>
<dbReference type="FunFam" id="2.40.30.10:FF:000023">
    <property type="entry name" value="tRNA-specific 2-thiouridylase MnmA"/>
    <property type="match status" value="1"/>
</dbReference>
<dbReference type="Gene3D" id="3.40.50.620">
    <property type="entry name" value="HUPs"/>
    <property type="match status" value="1"/>
</dbReference>